<dbReference type="EMBL" id="FZOR01000050">
    <property type="protein sequence ID" value="SNT58607.1"/>
    <property type="molecule type" value="Genomic_DNA"/>
</dbReference>
<dbReference type="InterPro" id="IPR023606">
    <property type="entry name" value="CoA-Trfase_III_dom_1_sf"/>
</dbReference>
<feature type="region of interest" description="Disordered" evidence="2">
    <location>
        <begin position="350"/>
        <end position="373"/>
    </location>
</feature>
<dbReference type="PANTHER" id="PTHR48207:SF3">
    <property type="entry name" value="SUCCINATE--HYDROXYMETHYLGLUTARATE COA-TRANSFERASE"/>
    <property type="match status" value="1"/>
</dbReference>
<dbReference type="AlphaFoldDB" id="A0A239NUR4"/>
<protein>
    <submittedName>
        <fullName evidence="3">Crotonobetainyl-CoA:carnitine CoA-transferase CaiB</fullName>
    </submittedName>
</protein>
<sequence>MSRPPLRDMSRPAALGHLSVVDLSSGVAGQYCGKLMAGYGADVTLAEPSGGTPTRREPPFAADDDTGSLLFRQLNQGKASVTLPDEEPARESRLRALVARADVVIRDAGTVLPPLAPTVVECLVSDFPENGPYGGWSADEMVHQALSGYMNATGRSDRQPLYGVGRRAYYACGTTAFVSVLAALHERRRSGRGQRVRASVFESMAAMGQNFVTQYSYNGTTETRARYTGLLATLRCADGYIVMFAIRDPAAVCRTFGAEELVDDPRFDRPGSLIRNWDELVKVFQERALRMTTEEVVTRAQELRVSCERVWTLEELVASDQWRDRGFVRSLRSSRDGREEQALGPVFRISGSPYLADMPSPGLADPGSPGEDR</sequence>
<dbReference type="Gene3D" id="3.40.50.10540">
    <property type="entry name" value="Crotonobetainyl-coa:carnitine coa-transferase, domain 1"/>
    <property type="match status" value="1"/>
</dbReference>
<dbReference type="Proteomes" id="UP000198318">
    <property type="component" value="Unassembled WGS sequence"/>
</dbReference>
<keyword evidence="1 3" id="KW-0808">Transferase</keyword>
<dbReference type="SUPFAM" id="SSF89796">
    <property type="entry name" value="CoA-transferase family III (CaiB/BaiF)"/>
    <property type="match status" value="1"/>
</dbReference>
<proteinExistence type="predicted"/>
<dbReference type="Pfam" id="PF02515">
    <property type="entry name" value="CoA_transf_3"/>
    <property type="match status" value="1"/>
</dbReference>
<dbReference type="Gene3D" id="3.30.1540.10">
    <property type="entry name" value="formyl-coa transferase, domain 3"/>
    <property type="match status" value="1"/>
</dbReference>
<name>A0A239NUR4_9ACTN</name>
<evidence type="ECO:0000313" key="3">
    <source>
        <dbReference type="EMBL" id="SNT58607.1"/>
    </source>
</evidence>
<gene>
    <name evidence="3" type="ORF">SAMN05443665_105023</name>
</gene>
<dbReference type="PANTHER" id="PTHR48207">
    <property type="entry name" value="SUCCINATE--HYDROXYMETHYLGLUTARATE COA-TRANSFERASE"/>
    <property type="match status" value="1"/>
</dbReference>
<dbReference type="InterPro" id="IPR003673">
    <property type="entry name" value="CoA-Trfase_fam_III"/>
</dbReference>
<evidence type="ECO:0000256" key="2">
    <source>
        <dbReference type="SAM" id="MobiDB-lite"/>
    </source>
</evidence>
<dbReference type="GO" id="GO:0008410">
    <property type="term" value="F:CoA-transferase activity"/>
    <property type="evidence" value="ECO:0007669"/>
    <property type="project" value="TreeGrafter"/>
</dbReference>
<dbReference type="InterPro" id="IPR044855">
    <property type="entry name" value="CoA-Trfase_III_dom3_sf"/>
</dbReference>
<evidence type="ECO:0000256" key="1">
    <source>
        <dbReference type="ARBA" id="ARBA00022679"/>
    </source>
</evidence>
<keyword evidence="4" id="KW-1185">Reference proteome</keyword>
<dbReference type="InterPro" id="IPR050483">
    <property type="entry name" value="CoA-transferase_III_domain"/>
</dbReference>
<evidence type="ECO:0000313" key="4">
    <source>
        <dbReference type="Proteomes" id="UP000198318"/>
    </source>
</evidence>
<accession>A0A239NUR4</accession>
<reference evidence="3 4" key="1">
    <citation type="submission" date="2017-06" db="EMBL/GenBank/DDBJ databases">
        <authorList>
            <person name="Kim H.J."/>
            <person name="Triplett B.A."/>
        </authorList>
    </citation>
    <scope>NUCLEOTIDE SEQUENCE [LARGE SCALE GENOMIC DNA]</scope>
    <source>
        <strain evidence="3 4">DSM 44715</strain>
    </source>
</reference>
<organism evidence="3 4">
    <name type="scientific">Actinomadura meyerae</name>
    <dbReference type="NCBI Taxonomy" id="240840"/>
    <lineage>
        <taxon>Bacteria</taxon>
        <taxon>Bacillati</taxon>
        <taxon>Actinomycetota</taxon>
        <taxon>Actinomycetes</taxon>
        <taxon>Streptosporangiales</taxon>
        <taxon>Thermomonosporaceae</taxon>
        <taxon>Actinomadura</taxon>
    </lineage>
</organism>
<dbReference type="RefSeq" id="WP_179271838.1">
    <property type="nucleotide sequence ID" value="NZ_FZOR01000050.1"/>
</dbReference>